<proteinExistence type="predicted"/>
<evidence type="ECO:0000313" key="2">
    <source>
        <dbReference type="Proteomes" id="UP000012073"/>
    </source>
</evidence>
<keyword evidence="2" id="KW-1185">Reference proteome</keyword>
<sequence length="41" mass="4775">MAYVLREKRIPIASSTFVRHVYAAMSTNLWYARLLSRLACD</sequence>
<dbReference type="GeneID" id="17319205"/>
<name>R7QV12_CHOCR</name>
<dbReference type="KEGG" id="ccp:CHC_T00007740001"/>
<gene>
    <name evidence="1" type="ORF">CHC_T00007740001</name>
</gene>
<reference evidence="2" key="1">
    <citation type="journal article" date="2013" name="Proc. Natl. Acad. Sci. U.S.A.">
        <title>Genome structure and metabolic features in the red seaweed Chondrus crispus shed light on evolution of the Archaeplastida.</title>
        <authorList>
            <person name="Collen J."/>
            <person name="Porcel B."/>
            <person name="Carre W."/>
            <person name="Ball S.G."/>
            <person name="Chaparro C."/>
            <person name="Tonon T."/>
            <person name="Barbeyron T."/>
            <person name="Michel G."/>
            <person name="Noel B."/>
            <person name="Valentin K."/>
            <person name="Elias M."/>
            <person name="Artiguenave F."/>
            <person name="Arun A."/>
            <person name="Aury J.M."/>
            <person name="Barbosa-Neto J.F."/>
            <person name="Bothwell J.H."/>
            <person name="Bouget F.Y."/>
            <person name="Brillet L."/>
            <person name="Cabello-Hurtado F."/>
            <person name="Capella-Gutierrez S."/>
            <person name="Charrier B."/>
            <person name="Cladiere L."/>
            <person name="Cock J.M."/>
            <person name="Coelho S.M."/>
            <person name="Colleoni C."/>
            <person name="Czjzek M."/>
            <person name="Da Silva C."/>
            <person name="Delage L."/>
            <person name="Denoeud F."/>
            <person name="Deschamps P."/>
            <person name="Dittami S.M."/>
            <person name="Gabaldon T."/>
            <person name="Gachon C.M."/>
            <person name="Groisillier A."/>
            <person name="Herve C."/>
            <person name="Jabbari K."/>
            <person name="Katinka M."/>
            <person name="Kloareg B."/>
            <person name="Kowalczyk N."/>
            <person name="Labadie K."/>
            <person name="Leblanc C."/>
            <person name="Lopez P.J."/>
            <person name="McLachlan D.H."/>
            <person name="Meslet-Cladiere L."/>
            <person name="Moustafa A."/>
            <person name="Nehr Z."/>
            <person name="Nyvall Collen P."/>
            <person name="Panaud O."/>
            <person name="Partensky F."/>
            <person name="Poulain J."/>
            <person name="Rensing S.A."/>
            <person name="Rousvoal S."/>
            <person name="Samson G."/>
            <person name="Symeonidi A."/>
            <person name="Weissenbach J."/>
            <person name="Zambounis A."/>
            <person name="Wincker P."/>
            <person name="Boyen C."/>
        </authorList>
    </citation>
    <scope>NUCLEOTIDE SEQUENCE [LARGE SCALE GENOMIC DNA]</scope>
    <source>
        <strain evidence="2">cv. Stackhouse</strain>
    </source>
</reference>
<dbReference type="Gramene" id="CDF41200">
    <property type="protein sequence ID" value="CDF41200"/>
    <property type="gene ID" value="CHC_T00007740001"/>
</dbReference>
<accession>R7QV12</accession>
<dbReference type="EMBL" id="HG002320">
    <property type="protein sequence ID" value="CDF41200.1"/>
    <property type="molecule type" value="Genomic_DNA"/>
</dbReference>
<dbReference type="AlphaFoldDB" id="R7QV12"/>
<evidence type="ECO:0000313" key="1">
    <source>
        <dbReference type="EMBL" id="CDF41200.1"/>
    </source>
</evidence>
<dbReference type="Proteomes" id="UP000012073">
    <property type="component" value="Unassembled WGS sequence"/>
</dbReference>
<organism evidence="1 2">
    <name type="scientific">Chondrus crispus</name>
    <name type="common">Carrageen Irish moss</name>
    <name type="synonym">Polymorpha crispa</name>
    <dbReference type="NCBI Taxonomy" id="2769"/>
    <lineage>
        <taxon>Eukaryota</taxon>
        <taxon>Rhodophyta</taxon>
        <taxon>Florideophyceae</taxon>
        <taxon>Rhodymeniophycidae</taxon>
        <taxon>Gigartinales</taxon>
        <taxon>Gigartinaceae</taxon>
        <taxon>Chondrus</taxon>
    </lineage>
</organism>
<protein>
    <submittedName>
        <fullName evidence="1">Uncharacterized protein</fullName>
    </submittedName>
</protein>
<dbReference type="RefSeq" id="XP_005711494.1">
    <property type="nucleotide sequence ID" value="XM_005711437.1"/>
</dbReference>